<dbReference type="Pfam" id="PF05036">
    <property type="entry name" value="SPOR"/>
    <property type="match status" value="1"/>
</dbReference>
<dbReference type="EMBL" id="JBHRXV010000011">
    <property type="protein sequence ID" value="MFC3713651.1"/>
    <property type="molecule type" value="Genomic_DNA"/>
</dbReference>
<keyword evidence="1" id="KW-0732">Signal</keyword>
<dbReference type="RefSeq" id="WP_380862355.1">
    <property type="nucleotide sequence ID" value="NZ_JBHRXV010000011.1"/>
</dbReference>
<dbReference type="NCBIfam" id="TIGR00413">
    <property type="entry name" value="rlpA"/>
    <property type="match status" value="1"/>
</dbReference>
<comment type="function">
    <text evidence="4">Lytic transglycosylase with a strong preference for naked glycan strands that lack stem peptides.</text>
</comment>
<evidence type="ECO:0000256" key="2">
    <source>
        <dbReference type="ARBA" id="ARBA00023239"/>
    </source>
</evidence>
<accession>A0ABV7XCU9</accession>
<comment type="caution">
    <text evidence="7">The sequence shown here is derived from an EMBL/GenBank/DDBJ whole genome shotgun (WGS) entry which is preliminary data.</text>
</comment>
<dbReference type="Pfam" id="PF03330">
    <property type="entry name" value="DPBB_1"/>
    <property type="match status" value="1"/>
</dbReference>
<dbReference type="InterPro" id="IPR036908">
    <property type="entry name" value="RlpA-like_sf"/>
</dbReference>
<evidence type="ECO:0000259" key="6">
    <source>
        <dbReference type="PROSITE" id="PS51724"/>
    </source>
</evidence>
<evidence type="ECO:0000256" key="5">
    <source>
        <dbReference type="RuleBase" id="RU003495"/>
    </source>
</evidence>
<keyword evidence="3 4" id="KW-0961">Cell wall biogenesis/degradation</keyword>
<evidence type="ECO:0000313" key="7">
    <source>
        <dbReference type="EMBL" id="MFC3713651.1"/>
    </source>
</evidence>
<name>A0ABV7XCU9_9SPHN</name>
<gene>
    <name evidence="4" type="primary">rlpA</name>
    <name evidence="7" type="ORF">ACFOMD_13810</name>
</gene>
<dbReference type="HAMAP" id="MF_02071">
    <property type="entry name" value="RlpA"/>
    <property type="match status" value="1"/>
</dbReference>
<keyword evidence="4" id="KW-0449">Lipoprotein</keyword>
<comment type="similarity">
    <text evidence="4 5">Belongs to the RlpA family.</text>
</comment>
<evidence type="ECO:0000256" key="1">
    <source>
        <dbReference type="ARBA" id="ARBA00022729"/>
    </source>
</evidence>
<dbReference type="SUPFAM" id="SSF110997">
    <property type="entry name" value="Sporulation related repeat"/>
    <property type="match status" value="1"/>
</dbReference>
<comment type="subcellular location">
    <subcellularLocation>
        <location evidence="4">Cell membrane</location>
        <topology evidence="4">Lipid-anchor</topology>
    </subcellularLocation>
</comment>
<evidence type="ECO:0000256" key="4">
    <source>
        <dbReference type="HAMAP-Rule" id="MF_02071"/>
    </source>
</evidence>
<dbReference type="InterPro" id="IPR009009">
    <property type="entry name" value="RlpA-like_DPBB"/>
</dbReference>
<dbReference type="InterPro" id="IPR012997">
    <property type="entry name" value="RplA"/>
</dbReference>
<dbReference type="PANTHER" id="PTHR34183">
    <property type="entry name" value="ENDOLYTIC PEPTIDOGLYCAN TRANSGLYCOSYLASE RLPA"/>
    <property type="match status" value="1"/>
</dbReference>
<keyword evidence="4" id="KW-0564">Palmitate</keyword>
<dbReference type="CDD" id="cd22268">
    <property type="entry name" value="DPBB_RlpA-like"/>
    <property type="match status" value="1"/>
</dbReference>
<dbReference type="InterPro" id="IPR007730">
    <property type="entry name" value="SPOR-like_dom"/>
</dbReference>
<protein>
    <recommendedName>
        <fullName evidence="4">Endolytic peptidoglycan transglycosylase RlpA</fullName>
        <ecNumber evidence="4">4.2.2.-</ecNumber>
    </recommendedName>
</protein>
<keyword evidence="4" id="KW-1003">Cell membrane</keyword>
<evidence type="ECO:0000313" key="8">
    <source>
        <dbReference type="Proteomes" id="UP001595615"/>
    </source>
</evidence>
<dbReference type="EC" id="4.2.2.-" evidence="4"/>
<dbReference type="Proteomes" id="UP001595615">
    <property type="component" value="Unassembled WGS sequence"/>
</dbReference>
<dbReference type="InterPro" id="IPR034718">
    <property type="entry name" value="RlpA"/>
</dbReference>
<dbReference type="PROSITE" id="PS51257">
    <property type="entry name" value="PROKAR_LIPOPROTEIN"/>
    <property type="match status" value="1"/>
</dbReference>
<keyword evidence="4" id="KW-0472">Membrane</keyword>
<reference evidence="8" key="1">
    <citation type="journal article" date="2019" name="Int. J. Syst. Evol. Microbiol.">
        <title>The Global Catalogue of Microorganisms (GCM) 10K type strain sequencing project: providing services to taxonomists for standard genome sequencing and annotation.</title>
        <authorList>
            <consortium name="The Broad Institute Genomics Platform"/>
            <consortium name="The Broad Institute Genome Sequencing Center for Infectious Disease"/>
            <person name="Wu L."/>
            <person name="Ma J."/>
        </authorList>
    </citation>
    <scope>NUCLEOTIDE SEQUENCE [LARGE SCALE GENOMIC DNA]</scope>
    <source>
        <strain evidence="8">KCTC 42644</strain>
    </source>
</reference>
<dbReference type="SUPFAM" id="SSF50685">
    <property type="entry name" value="Barwin-like endoglucanases"/>
    <property type="match status" value="1"/>
</dbReference>
<proteinExistence type="inferred from homology"/>
<keyword evidence="8" id="KW-1185">Reference proteome</keyword>
<keyword evidence="2 4" id="KW-0456">Lyase</keyword>
<dbReference type="InterPro" id="IPR036680">
    <property type="entry name" value="SPOR-like_sf"/>
</dbReference>
<evidence type="ECO:0000256" key="3">
    <source>
        <dbReference type="ARBA" id="ARBA00023316"/>
    </source>
</evidence>
<organism evidence="7 8">
    <name type="scientific">Sphingoaurantiacus capsulatus</name>
    <dbReference type="NCBI Taxonomy" id="1771310"/>
    <lineage>
        <taxon>Bacteria</taxon>
        <taxon>Pseudomonadati</taxon>
        <taxon>Pseudomonadota</taxon>
        <taxon>Alphaproteobacteria</taxon>
        <taxon>Sphingomonadales</taxon>
        <taxon>Sphingosinicellaceae</taxon>
        <taxon>Sphingoaurantiacus</taxon>
    </lineage>
</organism>
<dbReference type="PROSITE" id="PS51724">
    <property type="entry name" value="SPOR"/>
    <property type="match status" value="1"/>
</dbReference>
<feature type="domain" description="SPOR" evidence="6">
    <location>
        <begin position="205"/>
        <end position="283"/>
    </location>
</feature>
<dbReference type="Gene3D" id="2.40.40.10">
    <property type="entry name" value="RlpA-like domain"/>
    <property type="match status" value="1"/>
</dbReference>
<dbReference type="Gene3D" id="3.30.70.1070">
    <property type="entry name" value="Sporulation related repeat"/>
    <property type="match status" value="1"/>
</dbReference>
<sequence>MRYAPLLALGLLAACAGSPDRGVGTASGAVKVGKPYQIAGKWYHPKDDAGYDERGIASWYGPGFHAKATATGETYDQDALTAAHKTLPMPSYVEVTNLDNGRRATLRINDRGPFVDKRIIDLSRRSAQLLGVDKVGLAKVRVKRVHLTEREIARLGLNPTGRGRGQQQAVQVAVATPPPVPVPVPQRITIPPRQIVVTPPPATVMVPPGQLYVQVAALSDRVRAADLATALESLATPNIEATPMGLFRVRLGPFADAASAAKVLDELQAAGYSDARVVGLPVS</sequence>
<dbReference type="PANTHER" id="PTHR34183:SF1">
    <property type="entry name" value="ENDOLYTIC PEPTIDOGLYCAN TRANSGLYCOSYLASE RLPA"/>
    <property type="match status" value="1"/>
</dbReference>